<comment type="subcellular location">
    <subcellularLocation>
        <location evidence="7">Cytoplasm</location>
    </subcellularLocation>
</comment>
<evidence type="ECO:0000313" key="9">
    <source>
        <dbReference type="EMBL" id="PSR20450.1"/>
    </source>
</evidence>
<evidence type="ECO:0000256" key="6">
    <source>
        <dbReference type="ARBA" id="ARBA00048117"/>
    </source>
</evidence>
<dbReference type="EC" id="2.3.1.234" evidence="7"/>
<feature type="binding site" evidence="7">
    <location>
        <position position="297"/>
    </location>
    <ligand>
        <name>Fe cation</name>
        <dbReference type="ChEBI" id="CHEBI:24875"/>
    </ligand>
</feature>
<feature type="binding site" evidence="7">
    <location>
        <position position="166"/>
    </location>
    <ligand>
        <name>substrate</name>
    </ligand>
</feature>
<name>A0A2T2WDZ8_9FIRM</name>
<keyword evidence="5 7" id="KW-0012">Acyltransferase</keyword>
<comment type="catalytic activity">
    <reaction evidence="6 7">
        <text>L-threonylcarbamoyladenylate + adenosine(37) in tRNA = N(6)-L-threonylcarbamoyladenosine(37) in tRNA + AMP + H(+)</text>
        <dbReference type="Rhea" id="RHEA:37059"/>
        <dbReference type="Rhea" id="RHEA-COMP:10162"/>
        <dbReference type="Rhea" id="RHEA-COMP:10163"/>
        <dbReference type="ChEBI" id="CHEBI:15378"/>
        <dbReference type="ChEBI" id="CHEBI:73682"/>
        <dbReference type="ChEBI" id="CHEBI:74411"/>
        <dbReference type="ChEBI" id="CHEBI:74418"/>
        <dbReference type="ChEBI" id="CHEBI:456215"/>
        <dbReference type="EC" id="2.3.1.234"/>
    </reaction>
</comment>
<comment type="caution">
    <text evidence="9">The sequence shown here is derived from an EMBL/GenBank/DDBJ whole genome shotgun (WGS) entry which is preliminary data.</text>
</comment>
<feature type="binding site" evidence="7">
    <location>
        <position position="115"/>
    </location>
    <ligand>
        <name>Fe cation</name>
        <dbReference type="ChEBI" id="CHEBI:24875"/>
    </ligand>
</feature>
<dbReference type="PANTHER" id="PTHR11735">
    <property type="entry name" value="TRNA N6-ADENOSINE THREONYLCARBAMOYLTRANSFERASE"/>
    <property type="match status" value="1"/>
</dbReference>
<comment type="function">
    <text evidence="7">Required for the formation of a threonylcarbamoyl group on adenosine at position 37 (t(6)A37) in tRNAs that read codons beginning with adenine. Is involved in the transfer of the threonylcarbamoyl moiety of threonylcarbamoyl-AMP (TC-AMP) to the N6 group of A37, together with TsaE and TsaB. TsaD likely plays a direct catalytic role in this reaction.</text>
</comment>
<feature type="binding site" evidence="7">
    <location>
        <begin position="133"/>
        <end position="137"/>
    </location>
    <ligand>
        <name>substrate</name>
    </ligand>
</feature>
<organism evidence="9 10">
    <name type="scientific">Sulfobacillus acidophilus</name>
    <dbReference type="NCBI Taxonomy" id="53633"/>
    <lineage>
        <taxon>Bacteria</taxon>
        <taxon>Bacillati</taxon>
        <taxon>Bacillota</taxon>
        <taxon>Clostridia</taxon>
        <taxon>Eubacteriales</taxon>
        <taxon>Clostridiales Family XVII. Incertae Sedis</taxon>
        <taxon>Sulfobacillus</taxon>
    </lineage>
</organism>
<keyword evidence="2 7" id="KW-0819">tRNA processing</keyword>
<comment type="similarity">
    <text evidence="7">Belongs to the KAE1 / TsaD family.</text>
</comment>
<evidence type="ECO:0000256" key="2">
    <source>
        <dbReference type="ARBA" id="ARBA00022694"/>
    </source>
</evidence>
<sequence>MRILGIESSCDDTAAAIVKDGREVLAAERMTSAKLQQQFGGVVPEVAAREHAMAILPVVQAVLTACQCAPDDLDAIAVTQGPGLVGALLVGVTFAKALGQAIDRPVIGVHHLEAHLYANALVAPIQFPALALIVSGGHTNLMYWQAHGRLKMLGQTRDDAAGEALDKGARLLGLGYPGGPEIERLAATVSHDVPFRLPVARIAGDSLDFSFSGLKTATAERVLAHPDAPCDVAKALQEAVVEALCRNLERAWLRVPVQHVYLAGGVSANQRLAECVRQWGKGVGAVIHVPPVEYCTDNAAMVGACGFYQFQLGSRLPLSQGPRTSWALGS</sequence>
<keyword evidence="7" id="KW-0963">Cytoplasm</keyword>
<evidence type="ECO:0000259" key="8">
    <source>
        <dbReference type="Pfam" id="PF00814"/>
    </source>
</evidence>
<evidence type="ECO:0000256" key="1">
    <source>
        <dbReference type="ARBA" id="ARBA00022679"/>
    </source>
</evidence>
<proteinExistence type="inferred from homology"/>
<dbReference type="AlphaFoldDB" id="A0A2T2WDZ8"/>
<gene>
    <name evidence="7 9" type="primary">tsaD</name>
    <name evidence="9" type="ORF">C7B45_14880</name>
</gene>
<dbReference type="FunFam" id="3.30.420.40:FF:000012">
    <property type="entry name" value="tRNA N6-adenosine threonylcarbamoyltransferase"/>
    <property type="match status" value="1"/>
</dbReference>
<dbReference type="GO" id="GO:0002949">
    <property type="term" value="P:tRNA threonylcarbamoyladenosine modification"/>
    <property type="evidence" value="ECO:0007669"/>
    <property type="project" value="UniProtKB-UniRule"/>
</dbReference>
<evidence type="ECO:0000256" key="3">
    <source>
        <dbReference type="ARBA" id="ARBA00022723"/>
    </source>
</evidence>
<dbReference type="EMBL" id="PXYV01000062">
    <property type="protein sequence ID" value="PSR20450.1"/>
    <property type="molecule type" value="Genomic_DNA"/>
</dbReference>
<dbReference type="Pfam" id="PF00814">
    <property type="entry name" value="TsaD"/>
    <property type="match status" value="1"/>
</dbReference>
<keyword evidence="4 7" id="KW-0408">Iron</keyword>
<dbReference type="PRINTS" id="PR00789">
    <property type="entry name" value="OSIALOPTASE"/>
</dbReference>
<feature type="binding site" evidence="7">
    <location>
        <position position="179"/>
    </location>
    <ligand>
        <name>substrate</name>
    </ligand>
</feature>
<feature type="binding site" evidence="7">
    <location>
        <position position="111"/>
    </location>
    <ligand>
        <name>Fe cation</name>
        <dbReference type="ChEBI" id="CHEBI:24875"/>
    </ligand>
</feature>
<reference evidence="9 10" key="1">
    <citation type="journal article" date="2014" name="BMC Genomics">
        <title>Comparison of environmental and isolate Sulfobacillus genomes reveals diverse carbon, sulfur, nitrogen, and hydrogen metabolisms.</title>
        <authorList>
            <person name="Justice N.B."/>
            <person name="Norman A."/>
            <person name="Brown C.T."/>
            <person name="Singh A."/>
            <person name="Thomas B.C."/>
            <person name="Banfield J.F."/>
        </authorList>
    </citation>
    <scope>NUCLEOTIDE SEQUENCE [LARGE SCALE GENOMIC DNA]</scope>
    <source>
        <strain evidence="9">AMDSBA3</strain>
    </source>
</reference>
<dbReference type="InterPro" id="IPR043129">
    <property type="entry name" value="ATPase_NBD"/>
</dbReference>
<dbReference type="Gene3D" id="3.30.420.40">
    <property type="match status" value="2"/>
</dbReference>
<dbReference type="SUPFAM" id="SSF53067">
    <property type="entry name" value="Actin-like ATPase domain"/>
    <property type="match status" value="1"/>
</dbReference>
<feature type="binding site" evidence="7">
    <location>
        <position position="183"/>
    </location>
    <ligand>
        <name>substrate</name>
    </ligand>
</feature>
<dbReference type="Proteomes" id="UP000241848">
    <property type="component" value="Unassembled WGS sequence"/>
</dbReference>
<dbReference type="GO" id="GO:0061711">
    <property type="term" value="F:tRNA N(6)-L-threonylcarbamoyladenine synthase activity"/>
    <property type="evidence" value="ECO:0007669"/>
    <property type="project" value="UniProtKB-EC"/>
</dbReference>
<keyword evidence="3 7" id="KW-0479">Metal-binding</keyword>
<evidence type="ECO:0000256" key="5">
    <source>
        <dbReference type="ARBA" id="ARBA00023315"/>
    </source>
</evidence>
<dbReference type="HAMAP" id="MF_01445">
    <property type="entry name" value="TsaD"/>
    <property type="match status" value="1"/>
</dbReference>
<evidence type="ECO:0000313" key="10">
    <source>
        <dbReference type="Proteomes" id="UP000241848"/>
    </source>
</evidence>
<comment type="cofactor">
    <cofactor evidence="7">
        <name>Fe(2+)</name>
        <dbReference type="ChEBI" id="CHEBI:29033"/>
    </cofactor>
    <text evidence="7">Binds 1 Fe(2+) ion per subunit.</text>
</comment>
<dbReference type="InterPro" id="IPR000905">
    <property type="entry name" value="Gcp-like_dom"/>
</dbReference>
<accession>A0A2T2WDZ8</accession>
<protein>
    <recommendedName>
        <fullName evidence="7">tRNA N6-adenosine threonylcarbamoyltransferase</fullName>
        <ecNumber evidence="7">2.3.1.234</ecNumber>
    </recommendedName>
    <alternativeName>
        <fullName evidence="7">N6-L-threonylcarbamoyladenine synthase</fullName>
        <shortName evidence="7">t(6)A synthase</shortName>
    </alternativeName>
    <alternativeName>
        <fullName evidence="7">t(6)A37 threonylcarbamoyladenosine biosynthesis protein TsaD</fullName>
    </alternativeName>
    <alternativeName>
        <fullName evidence="7">tRNA threonylcarbamoyladenosine biosynthesis protein TsaD</fullName>
    </alternativeName>
</protein>
<dbReference type="GO" id="GO:0005737">
    <property type="term" value="C:cytoplasm"/>
    <property type="evidence" value="ECO:0007669"/>
    <property type="project" value="UniProtKB-SubCell"/>
</dbReference>
<feature type="binding site" evidence="7">
    <location>
        <position position="269"/>
    </location>
    <ligand>
        <name>substrate</name>
    </ligand>
</feature>
<dbReference type="PANTHER" id="PTHR11735:SF6">
    <property type="entry name" value="TRNA N6-ADENOSINE THREONYLCARBAMOYLTRANSFERASE, MITOCHONDRIAL"/>
    <property type="match status" value="1"/>
</dbReference>
<feature type="domain" description="Gcp-like" evidence="8">
    <location>
        <begin position="24"/>
        <end position="303"/>
    </location>
</feature>
<dbReference type="NCBIfam" id="TIGR00329">
    <property type="entry name" value="gcp_kae1"/>
    <property type="match status" value="1"/>
</dbReference>
<dbReference type="NCBIfam" id="TIGR03723">
    <property type="entry name" value="T6A_TsaD_YgjD"/>
    <property type="match status" value="1"/>
</dbReference>
<dbReference type="GO" id="GO:0005506">
    <property type="term" value="F:iron ion binding"/>
    <property type="evidence" value="ECO:0007669"/>
    <property type="project" value="UniProtKB-UniRule"/>
</dbReference>
<evidence type="ECO:0000256" key="4">
    <source>
        <dbReference type="ARBA" id="ARBA00023004"/>
    </source>
</evidence>
<dbReference type="InterPro" id="IPR017861">
    <property type="entry name" value="KAE1/TsaD"/>
</dbReference>
<evidence type="ECO:0000256" key="7">
    <source>
        <dbReference type="HAMAP-Rule" id="MF_01445"/>
    </source>
</evidence>
<keyword evidence="1 7" id="KW-0808">Transferase</keyword>
<dbReference type="InterPro" id="IPR022450">
    <property type="entry name" value="TsaD"/>
</dbReference>